<keyword evidence="8 11" id="KW-0560">Oxidoreductase</keyword>
<dbReference type="GO" id="GO:0070814">
    <property type="term" value="P:hydrogen sulfide biosynthetic process"/>
    <property type="evidence" value="ECO:0007669"/>
    <property type="project" value="UniProtKB-UniPathway"/>
</dbReference>
<dbReference type="Gene3D" id="3.40.50.360">
    <property type="match status" value="1"/>
</dbReference>
<reference evidence="16 17" key="1">
    <citation type="submission" date="2018-06" db="EMBL/GenBank/DDBJ databases">
        <authorList>
            <consortium name="Pathogen Informatics"/>
            <person name="Doyle S."/>
        </authorList>
    </citation>
    <scope>NUCLEOTIDE SEQUENCE [LARGE SCALE GENOMIC DNA]</scope>
    <source>
        <strain evidence="16 17">NCTC11009</strain>
    </source>
</reference>
<comment type="cofactor">
    <cofactor evidence="11 12">
        <name>FAD</name>
        <dbReference type="ChEBI" id="CHEBI:57692"/>
    </cofactor>
    <text evidence="11 12">Binds 1 FAD per subunit.</text>
</comment>
<dbReference type="InterPro" id="IPR008254">
    <property type="entry name" value="Flavodoxin/NO_synth"/>
</dbReference>
<feature type="binding site" evidence="12">
    <location>
        <begin position="545"/>
        <end position="546"/>
    </location>
    <ligand>
        <name>NADP(+)</name>
        <dbReference type="ChEBI" id="CHEBI:58349"/>
    </ligand>
</feature>
<evidence type="ECO:0000313" key="16">
    <source>
        <dbReference type="EMBL" id="SPY08885.1"/>
    </source>
</evidence>
<evidence type="ECO:0000256" key="8">
    <source>
        <dbReference type="ARBA" id="ARBA00023002"/>
    </source>
</evidence>
<evidence type="ECO:0000259" key="14">
    <source>
        <dbReference type="PROSITE" id="PS50902"/>
    </source>
</evidence>
<dbReference type="InterPro" id="IPR029039">
    <property type="entry name" value="Flavoprotein-like_sf"/>
</dbReference>
<feature type="binding site" evidence="12">
    <location>
        <begin position="551"/>
        <end position="555"/>
    </location>
    <ligand>
        <name>NADP(+)</name>
        <dbReference type="ChEBI" id="CHEBI:58349"/>
    </ligand>
</feature>
<dbReference type="InterPro" id="IPR039261">
    <property type="entry name" value="FNR_nucleotide-bd"/>
</dbReference>
<keyword evidence="6 11" id="KW-0521">NADP</keyword>
<feature type="binding site" evidence="12">
    <location>
        <position position="625"/>
    </location>
    <ligand>
        <name>FAD</name>
        <dbReference type="ChEBI" id="CHEBI:57692"/>
    </ligand>
</feature>
<feature type="binding site" evidence="12">
    <location>
        <begin position="137"/>
        <end position="140"/>
    </location>
    <ligand>
        <name>FMN</name>
        <dbReference type="ChEBI" id="CHEBI:58210"/>
    </ligand>
</feature>
<name>A0A2X1WQ44_9BURK</name>
<dbReference type="PIRSF" id="PIRSF000207">
    <property type="entry name" value="SiR-FP_CysJ"/>
    <property type="match status" value="1"/>
</dbReference>
<dbReference type="SUPFAM" id="SSF52218">
    <property type="entry name" value="Flavoproteins"/>
    <property type="match status" value="1"/>
</dbReference>
<dbReference type="CDD" id="cd06199">
    <property type="entry name" value="SiR"/>
    <property type="match status" value="1"/>
</dbReference>
<feature type="region of interest" description="Disordered" evidence="13">
    <location>
        <begin position="232"/>
        <end position="256"/>
    </location>
</feature>
<dbReference type="GO" id="GO:0010181">
    <property type="term" value="F:FMN binding"/>
    <property type="evidence" value="ECO:0007669"/>
    <property type="project" value="InterPro"/>
</dbReference>
<feature type="binding site" evidence="12">
    <location>
        <position position="345"/>
    </location>
    <ligand>
        <name>FAD</name>
        <dbReference type="ChEBI" id="CHEBI:57692"/>
    </ligand>
</feature>
<dbReference type="SUPFAM" id="SSF63380">
    <property type="entry name" value="Riboflavin synthase domain-like"/>
    <property type="match status" value="1"/>
</dbReference>
<accession>A0A2X1WQ44</accession>
<dbReference type="Gene3D" id="1.20.990.10">
    <property type="entry name" value="NADPH-cytochrome p450 Reductase, Chain A, domain 3"/>
    <property type="match status" value="1"/>
</dbReference>
<dbReference type="PROSITE" id="PS50902">
    <property type="entry name" value="FLAVODOXIN_LIKE"/>
    <property type="match status" value="1"/>
</dbReference>
<feature type="binding site" evidence="12">
    <location>
        <begin position="412"/>
        <end position="415"/>
    </location>
    <ligand>
        <name>FAD</name>
        <dbReference type="ChEBI" id="CHEBI:57692"/>
    </ligand>
</feature>
<feature type="compositionally biased region" description="Low complexity" evidence="13">
    <location>
        <begin position="237"/>
        <end position="246"/>
    </location>
</feature>
<dbReference type="InterPro" id="IPR023173">
    <property type="entry name" value="NADPH_Cyt_P450_Rdtase_alpha"/>
</dbReference>
<evidence type="ECO:0000256" key="7">
    <source>
        <dbReference type="ARBA" id="ARBA00022982"/>
    </source>
</evidence>
<feature type="binding site" evidence="12">
    <location>
        <begin position="90"/>
        <end position="95"/>
    </location>
    <ligand>
        <name>FMN</name>
        <dbReference type="ChEBI" id="CHEBI:58210"/>
    </ligand>
</feature>
<evidence type="ECO:0000256" key="6">
    <source>
        <dbReference type="ARBA" id="ARBA00022857"/>
    </source>
</evidence>
<organism evidence="16 17">
    <name type="scientific">Oligella urethralis</name>
    <dbReference type="NCBI Taxonomy" id="90245"/>
    <lineage>
        <taxon>Bacteria</taxon>
        <taxon>Pseudomonadati</taxon>
        <taxon>Pseudomonadota</taxon>
        <taxon>Betaproteobacteria</taxon>
        <taxon>Burkholderiales</taxon>
        <taxon>Alcaligenaceae</taxon>
        <taxon>Oligella</taxon>
    </lineage>
</organism>
<evidence type="ECO:0000256" key="1">
    <source>
        <dbReference type="ARBA" id="ARBA00022448"/>
    </source>
</evidence>
<evidence type="ECO:0000259" key="15">
    <source>
        <dbReference type="PROSITE" id="PS51384"/>
    </source>
</evidence>
<keyword evidence="5 11" id="KW-0274">FAD</keyword>
<dbReference type="PRINTS" id="PR00369">
    <property type="entry name" value="FLAVODOXIN"/>
</dbReference>
<dbReference type="InterPro" id="IPR017927">
    <property type="entry name" value="FAD-bd_FR_type"/>
</dbReference>
<keyword evidence="1 11" id="KW-0813">Transport</keyword>
<dbReference type="InterPro" id="IPR003097">
    <property type="entry name" value="CysJ-like_FAD-binding"/>
</dbReference>
<keyword evidence="2 11" id="KW-0028">Amino-acid biosynthesis</keyword>
<evidence type="ECO:0000256" key="9">
    <source>
        <dbReference type="ARBA" id="ARBA00023192"/>
    </source>
</evidence>
<evidence type="ECO:0000256" key="13">
    <source>
        <dbReference type="SAM" id="MobiDB-lite"/>
    </source>
</evidence>
<keyword evidence="4 11" id="KW-0288">FMN</keyword>
<feature type="binding site" evidence="12">
    <location>
        <position position="587"/>
    </location>
    <ligand>
        <name>NADP(+)</name>
        <dbReference type="ChEBI" id="CHEBI:58349"/>
    </ligand>
</feature>
<dbReference type="GO" id="GO:0004783">
    <property type="term" value="F:sulfite reductase (NADPH) activity"/>
    <property type="evidence" value="ECO:0007669"/>
    <property type="project" value="UniProtKB-EC"/>
</dbReference>
<evidence type="ECO:0000256" key="2">
    <source>
        <dbReference type="ARBA" id="ARBA00022605"/>
    </source>
</evidence>
<sequence length="625" mass="69953">MLDQAPQSVIGSNNPPLTYIIQQLTTLDPTQLAWVSGYSWALSQQNTSLNKVDNLNGVNGISPPVTLAPNVAIDAVAPAEERRILILSCSQTGNAQSVAKRLFEQLQGLHADIRFVSANDYRSRSLVSEDIVLLVTSTQGEGEAPEEAVPLYKFMFHKKAPDLSGVSFAVLGLGDSSYPKYNQAAKDFDKQFEKLGAKRLVERVDCDLDFSAQANEWRNAIEKQLKTLLIDTPSNGTTEHTVTTSTPVEQGQHYGKSNPYRAELLTKQRITTEQANEVIHYEIDLGDSGINYQAGDALGIYFSNAERLVDELLDLSSVNADELIHLADGTGTTIKDALINHLDITETTPQFVRAYAEYLASTDNQALSAIVADSTTLSEFIQARPPVFIMAEHPIPLKAQQLHDLFRPLTPRLYSIASSQEEVGNEVHITVKTVRFNKDDTAYQGAASGFLADQLEEGDEVNVYIEPNRNFRLPEEGETPIIMIGAGTGIAPFRAFLQERHAKGDAGQNWLIFGNQRFTEDFLYQNEWIQLNQAGFLHKYDFAWSRQGDKKEYVQHKLAQRSRDVWDWLQQGAHIYLCGDANRMAKDVENTLIDIISQEGKLSLDDAEDYLNELREEKRYQRDVY</sequence>
<dbReference type="PANTHER" id="PTHR19384:SF128">
    <property type="entry name" value="NADPH OXIDOREDUCTASE A"/>
    <property type="match status" value="1"/>
</dbReference>
<keyword evidence="9 11" id="KW-0198">Cysteine biosynthesis</keyword>
<evidence type="ECO:0000256" key="4">
    <source>
        <dbReference type="ARBA" id="ARBA00022643"/>
    </source>
</evidence>
<dbReference type="Gene3D" id="3.40.50.80">
    <property type="entry name" value="Nucleotide-binding domain of ferredoxin-NADP reductase (FNR) module"/>
    <property type="match status" value="1"/>
</dbReference>
<dbReference type="EC" id="1.8.1.2" evidence="11"/>
<dbReference type="Pfam" id="PF00258">
    <property type="entry name" value="Flavodoxin_1"/>
    <property type="match status" value="1"/>
</dbReference>
<dbReference type="Gene3D" id="2.40.30.10">
    <property type="entry name" value="Translation factors"/>
    <property type="match status" value="1"/>
</dbReference>
<dbReference type="GO" id="GO:0019344">
    <property type="term" value="P:cysteine biosynthetic process"/>
    <property type="evidence" value="ECO:0007669"/>
    <property type="project" value="UniProtKB-KW"/>
</dbReference>
<dbReference type="Proteomes" id="UP000250242">
    <property type="component" value="Unassembled WGS sequence"/>
</dbReference>
<protein>
    <recommendedName>
        <fullName evidence="11">Sulfite reductase [NADPH] flavoprotein alpha-component</fullName>
        <shortName evidence="11">SiR-FP</shortName>
        <ecNumber evidence="11">1.8.1.2</ecNumber>
    </recommendedName>
</protein>
<dbReference type="InterPro" id="IPR001094">
    <property type="entry name" value="Flavdoxin-like"/>
</dbReference>
<evidence type="ECO:0000256" key="5">
    <source>
        <dbReference type="ARBA" id="ARBA00022827"/>
    </source>
</evidence>
<dbReference type="InterPro" id="IPR001433">
    <property type="entry name" value="OxRdtase_FAD/NAD-bd"/>
</dbReference>
<keyword evidence="3 11" id="KW-0285">Flavoprotein</keyword>
<evidence type="ECO:0000256" key="3">
    <source>
        <dbReference type="ARBA" id="ARBA00022630"/>
    </source>
</evidence>
<comment type="cofactor">
    <cofactor evidence="11 12">
        <name>FMN</name>
        <dbReference type="ChEBI" id="CHEBI:58210"/>
    </cofactor>
    <text evidence="11 12">Binds 1 FMN per subunit.</text>
</comment>
<comment type="function">
    <text evidence="11">Component of the sulfite reductase complex that catalyzes the 6-electron reduction of sulfite to sulfide. This is one of several activities required for the biosynthesis of L-cysteine from sulfate. The flavoprotein component catalyzes the electron flow from NADPH -&gt; FAD -&gt; FMN to the hemoprotein component.</text>
</comment>
<evidence type="ECO:0000256" key="11">
    <source>
        <dbReference type="PIRNR" id="PIRNR000207"/>
    </source>
</evidence>
<gene>
    <name evidence="16" type="primary">cysJ</name>
    <name evidence="16" type="ORF">NCTC11009_02126</name>
</gene>
<dbReference type="InterPro" id="IPR017938">
    <property type="entry name" value="Riboflavin_synthase-like_b-brl"/>
</dbReference>
<dbReference type="Pfam" id="PF00667">
    <property type="entry name" value="FAD_binding_1"/>
    <property type="match status" value="1"/>
</dbReference>
<dbReference type="UniPathway" id="UPA00140">
    <property type="reaction ID" value="UER00207"/>
</dbReference>
<dbReference type="GO" id="GO:0050660">
    <property type="term" value="F:flavin adenine dinucleotide binding"/>
    <property type="evidence" value="ECO:0007669"/>
    <property type="project" value="InterPro"/>
</dbReference>
<keyword evidence="7 11" id="KW-0249">Electron transport</keyword>
<dbReference type="NCBIfam" id="TIGR01931">
    <property type="entry name" value="cysJ"/>
    <property type="match status" value="1"/>
</dbReference>
<dbReference type="EMBL" id="UATH01000001">
    <property type="protein sequence ID" value="SPY08885.1"/>
    <property type="molecule type" value="Genomic_DNA"/>
</dbReference>
<dbReference type="RefSeq" id="WP_113062848.1">
    <property type="nucleotide sequence ID" value="NZ_UATH01000001.1"/>
</dbReference>
<dbReference type="PRINTS" id="PR00371">
    <property type="entry name" value="FPNCR"/>
</dbReference>
<dbReference type="PROSITE" id="PS51384">
    <property type="entry name" value="FAD_FR"/>
    <property type="match status" value="1"/>
</dbReference>
<feature type="domain" description="Flavodoxin-like" evidence="14">
    <location>
        <begin position="84"/>
        <end position="222"/>
    </location>
</feature>
<dbReference type="Pfam" id="PF00175">
    <property type="entry name" value="NAD_binding_1"/>
    <property type="match status" value="1"/>
</dbReference>
<evidence type="ECO:0000256" key="12">
    <source>
        <dbReference type="PIRSR" id="PIRSR000207-1"/>
    </source>
</evidence>
<dbReference type="SUPFAM" id="SSF52343">
    <property type="entry name" value="Ferredoxin reductase-like, C-terminal NADP-linked domain"/>
    <property type="match status" value="1"/>
</dbReference>
<evidence type="ECO:0000313" key="17">
    <source>
        <dbReference type="Proteomes" id="UP000250242"/>
    </source>
</evidence>
<dbReference type="InterPro" id="IPR010199">
    <property type="entry name" value="CysJ"/>
</dbReference>
<dbReference type="PANTHER" id="PTHR19384">
    <property type="entry name" value="NITRIC OXIDE SYNTHASE-RELATED"/>
    <property type="match status" value="1"/>
</dbReference>
<feature type="binding site" evidence="12">
    <location>
        <begin position="445"/>
        <end position="448"/>
    </location>
    <ligand>
        <name>FAD</name>
        <dbReference type="ChEBI" id="CHEBI:57692"/>
    </ligand>
</feature>
<comment type="subunit">
    <text evidence="11">Alpha(8)-beta(8). The alpha component is a flavoprotein, the beta component is a hemoprotein.</text>
</comment>
<comment type="catalytic activity">
    <reaction evidence="10 11">
        <text>hydrogen sulfide + 3 NADP(+) + 3 H2O = sulfite + 3 NADPH + 4 H(+)</text>
        <dbReference type="Rhea" id="RHEA:13801"/>
        <dbReference type="ChEBI" id="CHEBI:15377"/>
        <dbReference type="ChEBI" id="CHEBI:15378"/>
        <dbReference type="ChEBI" id="CHEBI:17359"/>
        <dbReference type="ChEBI" id="CHEBI:29919"/>
        <dbReference type="ChEBI" id="CHEBI:57783"/>
        <dbReference type="ChEBI" id="CHEBI:58349"/>
        <dbReference type="EC" id="1.8.1.2"/>
    </reaction>
</comment>
<dbReference type="FunFam" id="3.40.50.80:FF:000001">
    <property type="entry name" value="NADPH--cytochrome P450 reductase 1"/>
    <property type="match status" value="1"/>
</dbReference>
<proteinExistence type="predicted"/>
<evidence type="ECO:0000256" key="10">
    <source>
        <dbReference type="ARBA" id="ARBA00052219"/>
    </source>
</evidence>
<dbReference type="InterPro" id="IPR001709">
    <property type="entry name" value="Flavoprot_Pyr_Nucl_cyt_Rdtase"/>
</dbReference>
<dbReference type="AlphaFoldDB" id="A0A2X1WQ44"/>
<feature type="domain" description="FAD-binding FR-type" evidence="15">
    <location>
        <begin position="257"/>
        <end position="474"/>
    </location>
</feature>
<dbReference type="GO" id="GO:0005829">
    <property type="term" value="C:cytosol"/>
    <property type="evidence" value="ECO:0007669"/>
    <property type="project" value="TreeGrafter"/>
</dbReference>
<comment type="pathway">
    <text evidence="11">Sulfur metabolism; hydrogen sulfide biosynthesis; hydrogen sulfide from sulfite (NADPH route): step 1/1.</text>
</comment>